<evidence type="ECO:0000313" key="2">
    <source>
        <dbReference type="EMBL" id="OGL41244.1"/>
    </source>
</evidence>
<keyword evidence="2" id="KW-0378">Hydrolase</keyword>
<accession>A0A1F7RJV7</accession>
<keyword evidence="2" id="KW-0255">Endonuclease</keyword>
<dbReference type="InterPro" id="IPR027417">
    <property type="entry name" value="P-loop_NTPase"/>
</dbReference>
<reference evidence="2 3" key="1">
    <citation type="journal article" date="2016" name="Nat. Commun.">
        <title>Thousands of microbial genomes shed light on interconnected biogeochemical processes in an aquifer system.</title>
        <authorList>
            <person name="Anantharaman K."/>
            <person name="Brown C.T."/>
            <person name="Hug L.A."/>
            <person name="Sharon I."/>
            <person name="Castelle C.J."/>
            <person name="Probst A.J."/>
            <person name="Thomas B.C."/>
            <person name="Singh A."/>
            <person name="Wilkins M.J."/>
            <person name="Karaoz U."/>
            <person name="Brodie E.L."/>
            <person name="Williams K.H."/>
            <person name="Hubbard S.S."/>
            <person name="Banfield J.F."/>
        </authorList>
    </citation>
    <scope>NUCLEOTIDE SEQUENCE [LARGE SCALE GENOMIC DNA]</scope>
</reference>
<dbReference type="SUPFAM" id="SSF52540">
    <property type="entry name" value="P-loop containing nucleoside triphosphate hydrolases"/>
    <property type="match status" value="2"/>
</dbReference>
<keyword evidence="2" id="KW-0540">Nuclease</keyword>
<evidence type="ECO:0000259" key="1">
    <source>
        <dbReference type="Pfam" id="PF04851"/>
    </source>
</evidence>
<dbReference type="GO" id="GO:0004519">
    <property type="term" value="F:endonuclease activity"/>
    <property type="evidence" value="ECO:0007669"/>
    <property type="project" value="UniProtKB-KW"/>
</dbReference>
<dbReference type="PANTHER" id="PTHR47396:SF1">
    <property type="entry name" value="ATP-DEPENDENT HELICASE IRC3-RELATED"/>
    <property type="match status" value="1"/>
</dbReference>
<dbReference type="Proteomes" id="UP000178526">
    <property type="component" value="Unassembled WGS sequence"/>
</dbReference>
<sequence>MELKEYQIKTADQIKRYLELLVEWKKRADKNTDLEIDFPAKAWEKAEIGRHYRSHKNGIGLPLPYFCLKIPTGGGKTLMAVKAIDLINAIYLRKRTGLVLWVVPTTQIYRQTIQNLKNREHPYRQYLDIASGGRTMILEKTDRFAPDDIRENLTVLMLMLPSASRQNKETLKMFKDSGGFQEFFPDEDNIEANQKLLKQIPNLDAYGKETGFWGRQIKTSLGNTLRLLNPIIILDEGHKAYSETAQNTLKGFNPSLILELSATPPEESNKLVDIRGQELNHEEMIKLDLHIFNKASTDWKDTLLETVSRRNMLEERANDFEANTNIYIRPISLIQVERTGKDQRVSGFIHSEDAREYLIKTAGIPPEQIAVKTSEKDELKAVDDIGGLLSKNCQIRYIITKSALQEGWDCPFAYTLTILTNPSSKNAITQLIGRILRQPNARKTKIKELDESYVFCFRQKAADLLKDIKNGFEQEGLGDLAARITADEDADDIVQSGKEKTIAIREKFKKAAKQVILPVFVIDKDKESWAVNYERDIASRIDWNKINIDPIYSLTLSIVEEKDMEHIVSLKGKNKDELIEQKEVKHLKDGGLRIDLVFLTRHLLDIVPNPWVAYEIGERAMAKLIKQNGENPVINNFVFVIEELKKILSAEKDRLAEDIFKSMRDSGELKFLVIGNDFSFTFPNKIKARQSERPLYKSDGQMLQKSLFEFMPEDDFNETEKAVAWYLEDQDRLFFWYRNAARRDYAIQGWKKQKVYPDFIFTKSENDKNSRFESVFIIETKGLHLKNEDTDYKKSLFDLCNKMADRKRLGELELALKEKSVRFEVVFEDEWKRKLNEMMS</sequence>
<evidence type="ECO:0000313" key="3">
    <source>
        <dbReference type="Proteomes" id="UP000178526"/>
    </source>
</evidence>
<dbReference type="PANTHER" id="PTHR47396">
    <property type="entry name" value="TYPE I RESTRICTION ENZYME ECOKI R PROTEIN"/>
    <property type="match status" value="1"/>
</dbReference>
<organism evidence="2 3">
    <name type="scientific">Candidatus Schekmanbacteria bacterium GWA2_38_11</name>
    <dbReference type="NCBI Taxonomy" id="1817876"/>
    <lineage>
        <taxon>Bacteria</taxon>
        <taxon>Candidatus Schekmaniibacteriota</taxon>
    </lineage>
</organism>
<dbReference type="Pfam" id="PF04851">
    <property type="entry name" value="ResIII"/>
    <property type="match status" value="1"/>
</dbReference>
<dbReference type="InterPro" id="IPR050742">
    <property type="entry name" value="Helicase_Restrict-Modif_Enz"/>
</dbReference>
<dbReference type="AlphaFoldDB" id="A0A1F7RJV7"/>
<name>A0A1F7RJV7_9BACT</name>
<dbReference type="CDD" id="cd18785">
    <property type="entry name" value="SF2_C"/>
    <property type="match status" value="1"/>
</dbReference>
<gene>
    <name evidence="2" type="ORF">A2042_05745</name>
</gene>
<proteinExistence type="predicted"/>
<dbReference type="GO" id="GO:0005524">
    <property type="term" value="F:ATP binding"/>
    <property type="evidence" value="ECO:0007669"/>
    <property type="project" value="InterPro"/>
</dbReference>
<dbReference type="EMBL" id="MGDB01000074">
    <property type="protein sequence ID" value="OGL41244.1"/>
    <property type="molecule type" value="Genomic_DNA"/>
</dbReference>
<dbReference type="GO" id="GO:0003677">
    <property type="term" value="F:DNA binding"/>
    <property type="evidence" value="ECO:0007669"/>
    <property type="project" value="InterPro"/>
</dbReference>
<comment type="caution">
    <text evidence="2">The sequence shown here is derived from an EMBL/GenBank/DDBJ whole genome shotgun (WGS) entry which is preliminary data.</text>
</comment>
<dbReference type="Gene3D" id="3.40.50.300">
    <property type="entry name" value="P-loop containing nucleotide triphosphate hydrolases"/>
    <property type="match status" value="2"/>
</dbReference>
<protein>
    <submittedName>
        <fullName evidence="2">Restriction endonuclease subunit R</fullName>
    </submittedName>
</protein>
<feature type="domain" description="Helicase/UvrB N-terminal" evidence="1">
    <location>
        <begin position="4"/>
        <end position="265"/>
    </location>
</feature>
<dbReference type="GO" id="GO:0016787">
    <property type="term" value="F:hydrolase activity"/>
    <property type="evidence" value="ECO:0007669"/>
    <property type="project" value="InterPro"/>
</dbReference>
<dbReference type="InterPro" id="IPR006935">
    <property type="entry name" value="Helicase/UvrB_N"/>
</dbReference>
<dbReference type="GO" id="GO:0005829">
    <property type="term" value="C:cytosol"/>
    <property type="evidence" value="ECO:0007669"/>
    <property type="project" value="TreeGrafter"/>
</dbReference>